<protein>
    <submittedName>
        <fullName evidence="3">Uncharacterized protein</fullName>
    </submittedName>
</protein>
<dbReference type="RefSeq" id="WP_194705354.1">
    <property type="nucleotide sequence ID" value="NZ_JADKPN010000001.1"/>
</dbReference>
<organism evidence="3 4">
    <name type="scientific">Nocardioides islandensis</name>
    <dbReference type="NCBI Taxonomy" id="433663"/>
    <lineage>
        <taxon>Bacteria</taxon>
        <taxon>Bacillati</taxon>
        <taxon>Actinomycetota</taxon>
        <taxon>Actinomycetes</taxon>
        <taxon>Propionibacteriales</taxon>
        <taxon>Nocardioidaceae</taxon>
        <taxon>Nocardioides</taxon>
    </lineage>
</organism>
<dbReference type="AlphaFoldDB" id="A0A930VCB3"/>
<gene>
    <name evidence="3" type="ORF">ISU07_03680</name>
</gene>
<keyword evidence="4" id="KW-1185">Reference proteome</keyword>
<feature type="region of interest" description="Disordered" evidence="1">
    <location>
        <begin position="147"/>
        <end position="171"/>
    </location>
</feature>
<dbReference type="PROSITE" id="PS51257">
    <property type="entry name" value="PROKAR_LIPOPROTEIN"/>
    <property type="match status" value="1"/>
</dbReference>
<reference evidence="3" key="1">
    <citation type="submission" date="2020-11" db="EMBL/GenBank/DDBJ databases">
        <title>Nocardioides sp. nov., isolated from Soil of Cynanchum wilfordii Hemsley rhizosphere.</title>
        <authorList>
            <person name="Lee J.-S."/>
            <person name="Suh M.K."/>
            <person name="Kim J.-S."/>
        </authorList>
    </citation>
    <scope>NUCLEOTIDE SEQUENCE</scope>
    <source>
        <strain evidence="3">KCTC 19275</strain>
    </source>
</reference>
<feature type="signal peptide" evidence="2">
    <location>
        <begin position="1"/>
        <end position="24"/>
    </location>
</feature>
<evidence type="ECO:0000313" key="3">
    <source>
        <dbReference type="EMBL" id="MBF4762215.1"/>
    </source>
</evidence>
<feature type="chain" id="PRO_5036837727" evidence="2">
    <location>
        <begin position="25"/>
        <end position="171"/>
    </location>
</feature>
<feature type="compositionally biased region" description="Low complexity" evidence="1">
    <location>
        <begin position="161"/>
        <end position="171"/>
    </location>
</feature>
<evidence type="ECO:0000256" key="2">
    <source>
        <dbReference type="SAM" id="SignalP"/>
    </source>
</evidence>
<keyword evidence="2" id="KW-0732">Signal</keyword>
<dbReference type="EMBL" id="JADKPN010000001">
    <property type="protein sequence ID" value="MBF4762215.1"/>
    <property type="molecule type" value="Genomic_DNA"/>
</dbReference>
<evidence type="ECO:0000256" key="1">
    <source>
        <dbReference type="SAM" id="MobiDB-lite"/>
    </source>
</evidence>
<evidence type="ECO:0000313" key="4">
    <source>
        <dbReference type="Proteomes" id="UP000640489"/>
    </source>
</evidence>
<comment type="caution">
    <text evidence="3">The sequence shown here is derived from an EMBL/GenBank/DDBJ whole genome shotgun (WGS) entry which is preliminary data.</text>
</comment>
<feature type="compositionally biased region" description="Pro residues" evidence="1">
    <location>
        <begin position="151"/>
        <end position="160"/>
    </location>
</feature>
<proteinExistence type="predicted"/>
<accession>A0A930VCB3</accession>
<sequence>MRRVLVLLLAVPVLVACGPPPATPALECDAATLTELGYLTTGRWAWFTTTGGRARFSVRNPYDGSINFTPDDRTIYVGDAGTVPETGSDSRISNSVASVAVDPEHPGTMDLEAGSYWIAGYAAPTTMATCPGTTISGVVPAVGTVATTTPSPTPSSPSPQPTCATPGTVCS</sequence>
<name>A0A930VCB3_9ACTN</name>
<dbReference type="Proteomes" id="UP000640489">
    <property type="component" value="Unassembled WGS sequence"/>
</dbReference>